<dbReference type="OrthoDB" id="8215052at2"/>
<dbReference type="InterPro" id="IPR015330">
    <property type="entry name" value="DNA_primase/pol_bifunc_N"/>
</dbReference>
<protein>
    <recommendedName>
        <fullName evidence="4">SF3 helicase domain-containing protein</fullName>
    </recommendedName>
</protein>
<sequence length="846" mass="91932">MSAQSLHRLGARNKSGQPWRDYGDALRTNKWRAVHIQHGEKRPLLKEWPQRGVPTAAEVETWQRPERASMGLILGPQPSLPPDEHVVAVDADVFTPAAATAVNEILERRLPGAPHRLGNPAKVGTRFVRTKTADGSEPVRRQGRRFIFDGAPDTKENHNRVELLGQGQQSVVHGTHPCGVAYAWPSGTSIVEMHPSELPLIPIDELNAIIAECDTAMEAAGGVLVSGATFSRSGRNGGGADLTALVEANAEALLSGLADTRNDISSRNRWVMFTKAFAALCLPALGEDRVAEALFRFTDRWETAPGTADMEEIRRIIREEDKPAQMGLREVFHMMRERGAPLPGNFLARLDFEGVPVNDNDMPGATGRAPRAPKVAPADMPEHVSALSAMNGRYAVARNGGSTVVLRFGPEGSVPSMMTKTAFMDLEAPNKITGPDARRHPIAPAWFGWSGRRTYPEGVAMWPQGVTGEGLPVPEGALNTWQGFVSTPAAAGSDWPTIRAYLRDVICAGDQSLFAWLMNWLAHAAQRPHEKPGTAPIFKGPQGSGKTTFTNLLRAIFHPAHVVSAERPEALLGKHNAHLREALFVMADEAVFAGDPAANNRLKAMVTDATLTIEPKGIDAVSVPSFHRFVMTSNEDHVIRAEADARRWAVFDVSGEQVGNVAYFRELYAVLKPETPEVRAFLRDLAVMEIDEAAVRRAPTTSALVGQIVQSLPAPQQWLYELLRGCLPASKPLTAREAATAIPYHPEFEDGDGEWPEFATKEALSASFKAWTTGRPYLRGAGTNAFGKLLTIFGPPTQVTFSDDSRRRVVCLGTLDAARAAFAAAYLRGVNDASVWGRGEGDETPE</sequence>
<keyword evidence="2" id="KW-0067">ATP-binding</keyword>
<dbReference type="KEGG" id="mno:Mnod_7767"/>
<geneLocation type="plasmid" evidence="5 6">
    <name>pMNOD07</name>
</geneLocation>
<reference evidence="6" key="1">
    <citation type="submission" date="2009-01" db="EMBL/GenBank/DDBJ databases">
        <title>Complete sequence of plasmid 7 of Methylobacterium nodulans ORS 2060.</title>
        <authorList>
            <consortium name="US DOE Joint Genome Institute"/>
            <person name="Lucas S."/>
            <person name="Copeland A."/>
            <person name="Lapidus A."/>
            <person name="Glavina del Rio T."/>
            <person name="Dalin E."/>
            <person name="Tice H."/>
            <person name="Bruce D."/>
            <person name="Goodwin L."/>
            <person name="Pitluck S."/>
            <person name="Sims D."/>
            <person name="Brettin T."/>
            <person name="Detter J.C."/>
            <person name="Han C."/>
            <person name="Larimer F."/>
            <person name="Land M."/>
            <person name="Hauser L."/>
            <person name="Kyrpides N."/>
            <person name="Ivanova N."/>
            <person name="Marx C.J."/>
            <person name="Richardson P."/>
        </authorList>
    </citation>
    <scope>NUCLEOTIDE SEQUENCE [LARGE SCALE GENOMIC DNA]</scope>
    <source>
        <strain evidence="6">LMG 21967 / CNCM I-2342 / ORS 2060</strain>
        <plasmid evidence="6">Plasmid pMNOD07</plasmid>
    </source>
</reference>
<dbReference type="GO" id="GO:0005524">
    <property type="term" value="F:ATP binding"/>
    <property type="evidence" value="ECO:0007669"/>
    <property type="project" value="UniProtKB-KW"/>
</dbReference>
<proteinExistence type="predicted"/>
<evidence type="ECO:0000256" key="3">
    <source>
        <dbReference type="SAM" id="MobiDB-lite"/>
    </source>
</evidence>
<evidence type="ECO:0000313" key="6">
    <source>
        <dbReference type="Proteomes" id="UP000008207"/>
    </source>
</evidence>
<accession>B8IY68</accession>
<dbReference type="Proteomes" id="UP000008207">
    <property type="component" value="Plasmid pMNOD07"/>
</dbReference>
<dbReference type="Gene3D" id="3.40.50.300">
    <property type="entry name" value="P-loop containing nucleotide triphosphate hydrolases"/>
    <property type="match status" value="1"/>
</dbReference>
<dbReference type="RefSeq" id="WP_012631454.1">
    <property type="nucleotide sequence ID" value="NC_011890.1"/>
</dbReference>
<dbReference type="InterPro" id="IPR045455">
    <property type="entry name" value="NrS-1_pol-like_helicase"/>
</dbReference>
<dbReference type="Pfam" id="PF09250">
    <property type="entry name" value="Prim-Pol"/>
    <property type="match status" value="1"/>
</dbReference>
<keyword evidence="6" id="KW-1185">Reference proteome</keyword>
<dbReference type="HOGENOM" id="CLU_336749_0_0_5"/>
<evidence type="ECO:0000313" key="5">
    <source>
        <dbReference type="EMBL" id="ACL63358.1"/>
    </source>
</evidence>
<dbReference type="SUPFAM" id="SSF52540">
    <property type="entry name" value="P-loop containing nucleoside triphosphate hydrolases"/>
    <property type="match status" value="1"/>
</dbReference>
<gene>
    <name evidence="5" type="ordered locus">Mnod_7767</name>
</gene>
<dbReference type="Pfam" id="PF19263">
    <property type="entry name" value="DUF5906"/>
    <property type="match status" value="1"/>
</dbReference>
<keyword evidence="5" id="KW-0614">Plasmid</keyword>
<dbReference type="InterPro" id="IPR027417">
    <property type="entry name" value="P-loop_NTPase"/>
</dbReference>
<keyword evidence="1" id="KW-0547">Nucleotide-binding</keyword>
<evidence type="ECO:0000256" key="1">
    <source>
        <dbReference type="ARBA" id="ARBA00022741"/>
    </source>
</evidence>
<dbReference type="EMBL" id="CP001356">
    <property type="protein sequence ID" value="ACL63358.1"/>
    <property type="molecule type" value="Genomic_DNA"/>
</dbReference>
<feature type="domain" description="SF3 helicase" evidence="4">
    <location>
        <begin position="497"/>
        <end position="757"/>
    </location>
</feature>
<evidence type="ECO:0000256" key="2">
    <source>
        <dbReference type="ARBA" id="ARBA00022840"/>
    </source>
</evidence>
<name>B8IY68_METNO</name>
<dbReference type="AlphaFoldDB" id="B8IY68"/>
<dbReference type="InterPro" id="IPR014015">
    <property type="entry name" value="Helicase_SF3_DNA-vir"/>
</dbReference>
<feature type="region of interest" description="Disordered" evidence="3">
    <location>
        <begin position="1"/>
        <end position="21"/>
    </location>
</feature>
<evidence type="ECO:0000259" key="4">
    <source>
        <dbReference type="PROSITE" id="PS51206"/>
    </source>
</evidence>
<dbReference type="PROSITE" id="PS51206">
    <property type="entry name" value="SF3_HELICASE_1"/>
    <property type="match status" value="1"/>
</dbReference>
<organism evidence="5 6">
    <name type="scientific">Methylobacterium nodulans (strain LMG 21967 / CNCM I-2342 / ORS 2060)</name>
    <dbReference type="NCBI Taxonomy" id="460265"/>
    <lineage>
        <taxon>Bacteria</taxon>
        <taxon>Pseudomonadati</taxon>
        <taxon>Pseudomonadota</taxon>
        <taxon>Alphaproteobacteria</taxon>
        <taxon>Hyphomicrobiales</taxon>
        <taxon>Methylobacteriaceae</taxon>
        <taxon>Methylobacterium</taxon>
    </lineage>
</organism>